<feature type="compositionally biased region" description="Low complexity" evidence="1">
    <location>
        <begin position="175"/>
        <end position="184"/>
    </location>
</feature>
<comment type="caution">
    <text evidence="2">The sequence shown here is derived from an EMBL/GenBank/DDBJ whole genome shotgun (WGS) entry which is preliminary data.</text>
</comment>
<feature type="compositionally biased region" description="Basic residues" evidence="1">
    <location>
        <begin position="152"/>
        <end position="162"/>
    </location>
</feature>
<feature type="compositionally biased region" description="Polar residues" evidence="1">
    <location>
        <begin position="139"/>
        <end position="150"/>
    </location>
</feature>
<reference evidence="2 3" key="1">
    <citation type="submission" date="2019-06" db="EMBL/GenBank/DDBJ databases">
        <title>Genomics analysis of Aphanomyces spp. identifies a new class of oomycete effector associated with host adaptation.</title>
        <authorList>
            <person name="Gaulin E."/>
        </authorList>
    </citation>
    <scope>NUCLEOTIDE SEQUENCE [LARGE SCALE GENOMIC DNA]</scope>
    <source>
        <strain evidence="2 3">E</strain>
    </source>
</reference>
<name>A0A6A5AXW0_APHAT</name>
<gene>
    <name evidence="2" type="ORF">AaE_002775</name>
</gene>
<evidence type="ECO:0000313" key="2">
    <source>
        <dbReference type="EMBL" id="KAF0768500.1"/>
    </source>
</evidence>
<dbReference type="EMBL" id="VJMI01005732">
    <property type="protein sequence ID" value="KAF0768500.1"/>
    <property type="molecule type" value="Genomic_DNA"/>
</dbReference>
<evidence type="ECO:0000256" key="1">
    <source>
        <dbReference type="SAM" id="MobiDB-lite"/>
    </source>
</evidence>
<proteinExistence type="predicted"/>
<accession>A0A6A5AXW0</accession>
<organism evidence="2 3">
    <name type="scientific">Aphanomyces astaci</name>
    <name type="common">Crayfish plague agent</name>
    <dbReference type="NCBI Taxonomy" id="112090"/>
    <lineage>
        <taxon>Eukaryota</taxon>
        <taxon>Sar</taxon>
        <taxon>Stramenopiles</taxon>
        <taxon>Oomycota</taxon>
        <taxon>Saprolegniomycetes</taxon>
        <taxon>Saprolegniales</taxon>
        <taxon>Verrucalvaceae</taxon>
        <taxon>Aphanomyces</taxon>
    </lineage>
</organism>
<dbReference type="VEuPathDB" id="FungiDB:H257_17873"/>
<sequence length="198" mass="21268">MYTNALRRLNIEDPEASATASLPIVSSSSPIIARGIPKKVYENVKVPATTGERIMKIRNICTRVENAVANTPHTYRLFMANMSTWLDGLQQGGYAGTLAPFTMPQLGPTQVATVGHVDTIRAAASAAEGVAPPRKSSERINSNENKSILSHRTAHPGKRKRVSLTPRSATVEAKSSAGASVSSRGRLQVAKQFDNFVV</sequence>
<feature type="region of interest" description="Disordered" evidence="1">
    <location>
        <begin position="125"/>
        <end position="184"/>
    </location>
</feature>
<protein>
    <submittedName>
        <fullName evidence="2">Uncharacterized protein</fullName>
    </submittedName>
</protein>
<evidence type="ECO:0000313" key="3">
    <source>
        <dbReference type="Proteomes" id="UP000469452"/>
    </source>
</evidence>
<dbReference type="Proteomes" id="UP000469452">
    <property type="component" value="Unassembled WGS sequence"/>
</dbReference>
<dbReference type="AlphaFoldDB" id="A0A6A5AXW0"/>